<dbReference type="RefSeq" id="WP_003581022.1">
    <property type="nucleotide sequence ID" value="NZ_JH719395.1"/>
</dbReference>
<evidence type="ECO:0000313" key="1">
    <source>
        <dbReference type="EMBL" id="EJC80407.1"/>
    </source>
</evidence>
<reference evidence="1 2" key="1">
    <citation type="submission" date="2012-02" db="EMBL/GenBank/DDBJ databases">
        <title>Improved High-Quality Draft Sequence of Rhizobium leguminosarum bv. trifolii WSM2297.</title>
        <authorList>
            <consortium name="US DOE Joint Genome Institute"/>
            <person name="Lucas S."/>
            <person name="Han J."/>
            <person name="Lapidus A."/>
            <person name="Cheng J.-F."/>
            <person name="Goodwin L."/>
            <person name="Pitluck S."/>
            <person name="Peters L."/>
            <person name="Ovchinnikova G."/>
            <person name="Zhang X."/>
            <person name="Detter J.C."/>
            <person name="Han C."/>
            <person name="Tapia R."/>
            <person name="Land M."/>
            <person name="Hauser L."/>
            <person name="Kyrpides N."/>
            <person name="Ivanova N."/>
            <person name="Pagani I."/>
            <person name="Brau L."/>
            <person name="Yates R."/>
            <person name="O'Hara G."/>
            <person name="Rui T."/>
            <person name="Howieson J."/>
            <person name="Reeve W."/>
            <person name="Woyke T."/>
        </authorList>
    </citation>
    <scope>NUCLEOTIDE SEQUENCE [LARGE SCALE GENOMIC DNA]</scope>
    <source>
        <strain evidence="1 2">WSM2297</strain>
    </source>
</reference>
<dbReference type="AlphaFoldDB" id="J0CB98"/>
<dbReference type="HOGENOM" id="CLU_2303746_0_0_5"/>
<name>J0CB98_RHILT</name>
<gene>
    <name evidence="1" type="ORF">Rleg4DRAFT_2034</name>
</gene>
<evidence type="ECO:0000313" key="2">
    <source>
        <dbReference type="Proteomes" id="UP000005732"/>
    </source>
</evidence>
<dbReference type="EMBL" id="JH719395">
    <property type="protein sequence ID" value="EJC80407.1"/>
    <property type="molecule type" value="Genomic_DNA"/>
</dbReference>
<organism evidence="1 2">
    <name type="scientific">Rhizobium leguminosarum bv. trifolii WSM2297</name>
    <dbReference type="NCBI Taxonomy" id="754762"/>
    <lineage>
        <taxon>Bacteria</taxon>
        <taxon>Pseudomonadati</taxon>
        <taxon>Pseudomonadota</taxon>
        <taxon>Alphaproteobacteria</taxon>
        <taxon>Hyphomicrobiales</taxon>
        <taxon>Rhizobiaceae</taxon>
        <taxon>Rhizobium/Agrobacterium group</taxon>
        <taxon>Rhizobium</taxon>
    </lineage>
</organism>
<sequence>MTIYQQMAPAAKTRDGTNFAGLVGNFLRITGCPISCWASMGSSRTGHGLGSGCASDCAQYIGQNINRCNDMRQLALYNRMATSWGDRQCPKSTEGARQPG</sequence>
<accession>J0CB98</accession>
<proteinExistence type="predicted"/>
<dbReference type="Proteomes" id="UP000005732">
    <property type="component" value="Unassembled WGS sequence"/>
</dbReference>
<protein>
    <submittedName>
        <fullName evidence="1">Uncharacterized protein</fullName>
    </submittedName>
</protein>